<sequence length="322" mass="36536">MSEPQPRRGRSAPAPTGTPRQTPAEVAGRLLRTAAKHTYDPALAIDWDAPPEPGHWYLQPERMSLYATPTWHRLSEERRLALSRSEWANMISMATWFELTLMQMLTGQLTARDPASPRTHYALSEVADETRHVAMFGRALGTLGCPAYRPPALVRHLGRAVLPQLRGASLFAAALLIEEVYDRFQREAMGDERLQPLVRQVSRLHVVEESRHIRFAHSELLDATRRRPGAVLEFHRQLTAWCAMLAMSTYTNAPIYRAVGLDPRRAAREARANPHFRRTMRWAGERLVAFLTDAGMITALQRPLWRRSLLLGRTHPGAPRGR</sequence>
<evidence type="ECO:0000256" key="1">
    <source>
        <dbReference type="SAM" id="MobiDB-lite"/>
    </source>
</evidence>
<evidence type="ECO:0000313" key="3">
    <source>
        <dbReference type="Proteomes" id="UP001499947"/>
    </source>
</evidence>
<dbReference type="InterPro" id="IPR025859">
    <property type="entry name" value="AurF/CmlI"/>
</dbReference>
<gene>
    <name evidence="2" type="ORF">GCM10009680_17310</name>
</gene>
<comment type="caution">
    <text evidence="2">The sequence shown here is derived from an EMBL/GenBank/DDBJ whole genome shotgun (WGS) entry which is preliminary data.</text>
</comment>
<dbReference type="Proteomes" id="UP001499947">
    <property type="component" value="Unassembled WGS sequence"/>
</dbReference>
<dbReference type="Gene3D" id="1.10.620.20">
    <property type="entry name" value="Ribonucleotide Reductase, subunit A"/>
    <property type="match status" value="1"/>
</dbReference>
<feature type="region of interest" description="Disordered" evidence="1">
    <location>
        <begin position="1"/>
        <end position="25"/>
    </location>
</feature>
<dbReference type="Pfam" id="PF11583">
    <property type="entry name" value="AurF"/>
    <property type="match status" value="1"/>
</dbReference>
<name>A0ABN2GXI3_9ACTN</name>
<dbReference type="SUPFAM" id="SSF47240">
    <property type="entry name" value="Ferritin-like"/>
    <property type="match status" value="1"/>
</dbReference>
<keyword evidence="3" id="KW-1185">Reference proteome</keyword>
<organism evidence="2 3">
    <name type="scientific">Streptomyces yatensis</name>
    <dbReference type="NCBI Taxonomy" id="155177"/>
    <lineage>
        <taxon>Bacteria</taxon>
        <taxon>Bacillati</taxon>
        <taxon>Actinomycetota</taxon>
        <taxon>Actinomycetes</taxon>
        <taxon>Kitasatosporales</taxon>
        <taxon>Streptomycetaceae</taxon>
        <taxon>Streptomyces</taxon>
        <taxon>Streptomyces violaceusniger group</taxon>
    </lineage>
</organism>
<accession>A0ABN2GXI3</accession>
<evidence type="ECO:0000313" key="2">
    <source>
        <dbReference type="EMBL" id="GAA1678463.1"/>
    </source>
</evidence>
<reference evidence="2 3" key="1">
    <citation type="journal article" date="2019" name="Int. J. Syst. Evol. Microbiol.">
        <title>The Global Catalogue of Microorganisms (GCM) 10K type strain sequencing project: providing services to taxonomists for standard genome sequencing and annotation.</title>
        <authorList>
            <consortium name="The Broad Institute Genomics Platform"/>
            <consortium name="The Broad Institute Genome Sequencing Center for Infectious Disease"/>
            <person name="Wu L."/>
            <person name="Ma J."/>
        </authorList>
    </citation>
    <scope>NUCLEOTIDE SEQUENCE [LARGE SCALE GENOMIC DNA]</scope>
    <source>
        <strain evidence="2 3">JCM 13244</strain>
    </source>
</reference>
<protein>
    <submittedName>
        <fullName evidence="2">Diiron oxygenase</fullName>
    </submittedName>
</protein>
<proteinExistence type="predicted"/>
<dbReference type="EMBL" id="BAAALR010000024">
    <property type="protein sequence ID" value="GAA1678463.1"/>
    <property type="molecule type" value="Genomic_DNA"/>
</dbReference>
<dbReference type="InterPro" id="IPR009078">
    <property type="entry name" value="Ferritin-like_SF"/>
</dbReference>
<dbReference type="RefSeq" id="WP_211122540.1">
    <property type="nucleotide sequence ID" value="NZ_BAAALR010000024.1"/>
</dbReference>
<dbReference type="InterPro" id="IPR012348">
    <property type="entry name" value="RNR-like"/>
</dbReference>